<gene>
    <name evidence="3" type="ORF">FPK63_08025</name>
    <name evidence="2" type="ORF">FPK87_04090</name>
    <name evidence="4" type="ORF">FQZ18_15625</name>
    <name evidence="1" type="ORF">IAG11_10745</name>
</gene>
<evidence type="ECO:0000313" key="5">
    <source>
        <dbReference type="Proteomes" id="UP000516419"/>
    </source>
</evidence>
<dbReference type="EMBL" id="CP061525">
    <property type="protein sequence ID" value="QNV21156.1"/>
    <property type="molecule type" value="Genomic_DNA"/>
</dbReference>
<dbReference type="EMBL" id="JACSVK010000023">
    <property type="protein sequence ID" value="MBD0220370.1"/>
    <property type="molecule type" value="Genomic_DNA"/>
</dbReference>
<organism evidence="1 6">
    <name type="scientific">Acinetobacter baumannii</name>
    <dbReference type="NCBI Taxonomy" id="470"/>
    <lineage>
        <taxon>Bacteria</taxon>
        <taxon>Pseudomonadati</taxon>
        <taxon>Pseudomonadota</taxon>
        <taxon>Gammaproteobacteria</taxon>
        <taxon>Moraxellales</taxon>
        <taxon>Moraxellaceae</taxon>
        <taxon>Acinetobacter</taxon>
        <taxon>Acinetobacter calcoaceticus/baumannii complex</taxon>
    </lineage>
</organism>
<reference evidence="4 5" key="3">
    <citation type="submission" date="2020-09" db="EMBL/GenBank/DDBJ databases">
        <title>Carbapenem-Resistant Acinetobacter baumannii devoid of typical resistance factors.</title>
        <authorList>
            <person name="Hoffmann M."/>
            <person name="Luo Y."/>
            <person name="Strain E."/>
            <person name="Rand H."/>
            <person name="Javkar K.G."/>
        </authorList>
    </citation>
    <scope>NUCLEOTIDE SEQUENCE [LARGE SCALE GENOMIC DNA]</scope>
    <source>
        <strain evidence="4 5">CFSAN093705</strain>
    </source>
</reference>
<dbReference type="KEGG" id="abw:BL01_18300"/>
<reference evidence="2" key="1">
    <citation type="submission" date="2019-07" db="EMBL/GenBank/DDBJ databases">
        <title>Biological characteristics of mucoid Acinetobacter baumannii from a general hospital in China.</title>
        <authorList>
            <person name="Hua X."/>
            <person name="Yu Y."/>
        </authorList>
    </citation>
    <scope>NUCLEOTIDE SEQUENCE [LARGE SCALE GENOMIC DNA]</scope>
    <source>
        <strain evidence="2">N41</strain>
        <strain evidence="3">N8</strain>
    </source>
</reference>
<evidence type="ECO:0000313" key="1">
    <source>
        <dbReference type="EMBL" id="MBD0220370.1"/>
    </source>
</evidence>
<dbReference type="AlphaFoldDB" id="A0A237W6E3"/>
<sequence>MKRGYFNNKIKDSIFFKENSKKWVLSIEYSTPIWYDLIMDECEEYKEFYKEILNDQVEASKDCNEKEFIYFFTSRPKVRFDLSRKIKIGKNIGEIFLNLIINCSEKRKVNIDHDYWRDFKKIIINEKFITFKFDEDVKITWPIHVFLYEYNVELGLESEVHYIGKTKDPVSRTMTREHRGYSDMLYYLLHLKEKRDIFLNVLIFKVSVISPPHNSIGIFSTNSVLDHIPKELEIFVIEYCLIYYFKSSIQKGDMDTSWSKFVNYFRDFQKEGINALYFKLEMKESTEYNNLGTPNLAAKKSHYFSWQLNENGLQMERFYESKDLDEEVFKDFFV</sequence>
<protein>
    <submittedName>
        <fullName evidence="1">Uncharacterized protein</fullName>
    </submittedName>
</protein>
<evidence type="ECO:0000313" key="2">
    <source>
        <dbReference type="EMBL" id="MDR8259660.1"/>
    </source>
</evidence>
<evidence type="ECO:0000313" key="4">
    <source>
        <dbReference type="EMBL" id="QNV21156.1"/>
    </source>
</evidence>
<dbReference type="EMBL" id="VMBB01000004">
    <property type="protein sequence ID" value="MDR8259660.1"/>
    <property type="molecule type" value="Genomic_DNA"/>
</dbReference>
<dbReference type="EMBL" id="VMAF01000008">
    <property type="protein sequence ID" value="MDR8431036.1"/>
    <property type="molecule type" value="Genomic_DNA"/>
</dbReference>
<evidence type="ECO:0000313" key="6">
    <source>
        <dbReference type="Proteomes" id="UP000634608"/>
    </source>
</evidence>
<dbReference type="Proteomes" id="UP000516419">
    <property type="component" value="Chromosome"/>
</dbReference>
<name>A0A237W6E3_ACIBA</name>
<reference evidence="1" key="2">
    <citation type="submission" date="2020-08" db="EMBL/GenBank/DDBJ databases">
        <title>Diversity of carbapenem-resistant Acinetobacter baumannii and bacteriophage-mediated spread of the Oxa23 carbapenemase.</title>
        <authorList>
            <person name="Abouelfetouh A."/>
            <person name="Mattock J."/>
            <person name="Turner D."/>
            <person name="Li E."/>
            <person name="Evans B.A."/>
        </authorList>
    </citation>
    <scope>NUCLEOTIDE SEQUENCE</scope>
    <source>
        <strain evidence="1">A86</strain>
    </source>
</reference>
<dbReference type="Proteomes" id="UP000634608">
    <property type="component" value="Unassembled WGS sequence"/>
</dbReference>
<evidence type="ECO:0000313" key="3">
    <source>
        <dbReference type="EMBL" id="MDR8431036.1"/>
    </source>
</evidence>
<proteinExistence type="predicted"/>
<accession>A0A237W6E3</accession>
<dbReference type="RefSeq" id="WP_000820340.1">
    <property type="nucleotide sequence ID" value="NZ_AP024415.1"/>
</dbReference>